<dbReference type="GO" id="GO:0016020">
    <property type="term" value="C:membrane"/>
    <property type="evidence" value="ECO:0007669"/>
    <property type="project" value="UniProtKB-SubCell"/>
</dbReference>
<dbReference type="OrthoDB" id="9792686at2"/>
<feature type="domain" description="PAS" evidence="7">
    <location>
        <begin position="35"/>
        <end position="76"/>
    </location>
</feature>
<dbReference type="InterPro" id="IPR035965">
    <property type="entry name" value="PAS-like_dom_sf"/>
</dbReference>
<evidence type="ECO:0000256" key="5">
    <source>
        <dbReference type="ARBA" id="ARBA00023136"/>
    </source>
</evidence>
<keyword evidence="4 8" id="KW-0418">Kinase</keyword>
<dbReference type="GO" id="GO:0030295">
    <property type="term" value="F:protein kinase activator activity"/>
    <property type="evidence" value="ECO:0007669"/>
    <property type="project" value="TreeGrafter"/>
</dbReference>
<evidence type="ECO:0000259" key="6">
    <source>
        <dbReference type="PROSITE" id="PS50109"/>
    </source>
</evidence>
<dbReference type="SUPFAM" id="SSF55785">
    <property type="entry name" value="PYP-like sensor domain (PAS domain)"/>
    <property type="match status" value="1"/>
</dbReference>
<dbReference type="InterPro" id="IPR005467">
    <property type="entry name" value="His_kinase_dom"/>
</dbReference>
<dbReference type="InterPro" id="IPR003594">
    <property type="entry name" value="HATPase_dom"/>
</dbReference>
<dbReference type="GO" id="GO:0000156">
    <property type="term" value="F:phosphorelay response regulator activity"/>
    <property type="evidence" value="ECO:0007669"/>
    <property type="project" value="TreeGrafter"/>
</dbReference>
<dbReference type="InterPro" id="IPR050351">
    <property type="entry name" value="BphY/WalK/GraS-like"/>
</dbReference>
<sequence>MRNYLEENENLHTFFASAQRTPHEEIVRKAREVRSAPYIAQILDSLPDTVAVLDENRQIIFANKLLLTLLGLPDQEKLIGMRPGEALACMHAFADGCPSCGTTEYCSQCGAVGAILGANLLADEIKECRIVTEHGDAFDLLVTTRIIPVNNSEYILFIAKNIADEKRRIILERIFYHDISNLAGVIHTMSDILKDSPPPADCSEYHSILYGTSKALVEEVQSHRLLSLAESKELVINIERADSLSIAGEAVMIYSNHSAAFQREVAVAENSEQIFFETDKTILRRVLGNMIKNALEASLEGEKVITGCYRKNENAVFFVHNNGFMPKDVQLQVFQRSFSTKGKGRGLGTYSIKLLAENYLKGKVRFETSKENGTTFFAELPLSYSPF</sequence>
<dbReference type="AlphaFoldDB" id="A0A410JZ07"/>
<keyword evidence="5" id="KW-0472">Membrane</keyword>
<evidence type="ECO:0000256" key="4">
    <source>
        <dbReference type="ARBA" id="ARBA00022777"/>
    </source>
</evidence>
<dbReference type="Gene3D" id="3.30.450.20">
    <property type="entry name" value="PAS domain"/>
    <property type="match status" value="1"/>
</dbReference>
<dbReference type="SUPFAM" id="SSF55874">
    <property type="entry name" value="ATPase domain of HSP90 chaperone/DNA topoisomerase II/histidine kinase"/>
    <property type="match status" value="1"/>
</dbReference>
<dbReference type="InterPro" id="IPR000014">
    <property type="entry name" value="PAS"/>
</dbReference>
<evidence type="ECO:0000256" key="3">
    <source>
        <dbReference type="ARBA" id="ARBA00022679"/>
    </source>
</evidence>
<proteinExistence type="predicted"/>
<evidence type="ECO:0000313" key="9">
    <source>
        <dbReference type="Proteomes" id="UP000287502"/>
    </source>
</evidence>
<comment type="catalytic activity">
    <reaction evidence="1">
        <text>ATP + protein L-histidine = ADP + protein N-phospho-L-histidine.</text>
        <dbReference type="EC" id="2.7.13.3"/>
    </reaction>
</comment>
<dbReference type="Proteomes" id="UP000287502">
    <property type="component" value="Chromosome"/>
</dbReference>
<dbReference type="Pfam" id="PF02518">
    <property type="entry name" value="HATPase_c"/>
    <property type="match status" value="1"/>
</dbReference>
<keyword evidence="3" id="KW-0808">Transferase</keyword>
<dbReference type="PROSITE" id="PS50112">
    <property type="entry name" value="PAS"/>
    <property type="match status" value="1"/>
</dbReference>
<dbReference type="PANTHER" id="PTHR42878:SF14">
    <property type="entry name" value="OSMOLARITY TWO-COMPONENT SYSTEM PROTEIN SSK1"/>
    <property type="match status" value="1"/>
</dbReference>
<gene>
    <name evidence="8" type="ORF">EP073_08160</name>
</gene>
<accession>A0A410JZ07</accession>
<dbReference type="GO" id="GO:0007234">
    <property type="term" value="P:osmosensory signaling via phosphorelay pathway"/>
    <property type="evidence" value="ECO:0007669"/>
    <property type="project" value="TreeGrafter"/>
</dbReference>
<dbReference type="Gene3D" id="3.30.565.10">
    <property type="entry name" value="Histidine kinase-like ATPase, C-terminal domain"/>
    <property type="match status" value="1"/>
</dbReference>
<dbReference type="InterPro" id="IPR036890">
    <property type="entry name" value="HATPase_C_sf"/>
</dbReference>
<dbReference type="EC" id="2.7.13.3" evidence="2"/>
<dbReference type="SMART" id="SM00387">
    <property type="entry name" value="HATPase_c"/>
    <property type="match status" value="1"/>
</dbReference>
<protein>
    <recommendedName>
        <fullName evidence="2">histidine kinase</fullName>
        <ecNumber evidence="2">2.7.13.3</ecNumber>
    </recommendedName>
</protein>
<dbReference type="GO" id="GO:0004673">
    <property type="term" value="F:protein histidine kinase activity"/>
    <property type="evidence" value="ECO:0007669"/>
    <property type="project" value="UniProtKB-EC"/>
</dbReference>
<keyword evidence="9" id="KW-1185">Reference proteome</keyword>
<reference evidence="8 9" key="1">
    <citation type="submission" date="2019-01" db="EMBL/GenBank/DDBJ databases">
        <title>Geovibrio thiophilus DSM 11263, complete genome.</title>
        <authorList>
            <person name="Spring S."/>
            <person name="Bunk B."/>
            <person name="Sproer C."/>
        </authorList>
    </citation>
    <scope>NUCLEOTIDE SEQUENCE [LARGE SCALE GENOMIC DNA]</scope>
    <source>
        <strain evidence="8 9">DSM 11263</strain>
    </source>
</reference>
<evidence type="ECO:0000259" key="7">
    <source>
        <dbReference type="PROSITE" id="PS50112"/>
    </source>
</evidence>
<evidence type="ECO:0000313" key="8">
    <source>
        <dbReference type="EMBL" id="QAR33373.1"/>
    </source>
</evidence>
<organism evidence="8 9">
    <name type="scientific">Geovibrio thiophilus</name>
    <dbReference type="NCBI Taxonomy" id="139438"/>
    <lineage>
        <taxon>Bacteria</taxon>
        <taxon>Pseudomonadati</taxon>
        <taxon>Deferribacterota</taxon>
        <taxon>Deferribacteres</taxon>
        <taxon>Deferribacterales</taxon>
        <taxon>Geovibrionaceae</taxon>
        <taxon>Geovibrio</taxon>
    </lineage>
</organism>
<dbReference type="PROSITE" id="PS50109">
    <property type="entry name" value="HIS_KIN"/>
    <property type="match status" value="1"/>
</dbReference>
<evidence type="ECO:0000256" key="1">
    <source>
        <dbReference type="ARBA" id="ARBA00000085"/>
    </source>
</evidence>
<dbReference type="CDD" id="cd00075">
    <property type="entry name" value="HATPase"/>
    <property type="match status" value="1"/>
</dbReference>
<dbReference type="Pfam" id="PF13188">
    <property type="entry name" value="PAS_8"/>
    <property type="match status" value="1"/>
</dbReference>
<dbReference type="KEGG" id="gtl:EP073_08160"/>
<evidence type="ECO:0000256" key="2">
    <source>
        <dbReference type="ARBA" id="ARBA00012438"/>
    </source>
</evidence>
<feature type="domain" description="Histidine kinase" evidence="6">
    <location>
        <begin position="174"/>
        <end position="384"/>
    </location>
</feature>
<name>A0A410JZ07_9BACT</name>
<dbReference type="EMBL" id="CP035108">
    <property type="protein sequence ID" value="QAR33373.1"/>
    <property type="molecule type" value="Genomic_DNA"/>
</dbReference>
<dbReference type="PANTHER" id="PTHR42878">
    <property type="entry name" value="TWO-COMPONENT HISTIDINE KINASE"/>
    <property type="match status" value="1"/>
</dbReference>